<evidence type="ECO:0000313" key="3">
    <source>
        <dbReference type="Proteomes" id="UP001374535"/>
    </source>
</evidence>
<sequence>SSTLSLSTYLRDTLRHIHTHYTLSLSLSFSLCVVALSSVVSFFLFRSFTFSLLLFAVSVFAITLWKMKDGSCTQYIKLKMEALGGLTYLSQIKRSVWVVCERERGKRSGRCSSSSSNFHLLL</sequence>
<dbReference type="AlphaFoldDB" id="A0AAQ3SFW1"/>
<evidence type="ECO:0000256" key="1">
    <source>
        <dbReference type="SAM" id="Phobius"/>
    </source>
</evidence>
<protein>
    <submittedName>
        <fullName evidence="2">Uncharacterized protein</fullName>
    </submittedName>
</protein>
<reference evidence="2 3" key="1">
    <citation type="journal article" date="2023" name="Life. Sci Alliance">
        <title>Evolutionary insights into 3D genome organization and epigenetic landscape of Vigna mungo.</title>
        <authorList>
            <person name="Junaid A."/>
            <person name="Singh B."/>
            <person name="Bhatia S."/>
        </authorList>
    </citation>
    <scope>NUCLEOTIDE SEQUENCE [LARGE SCALE GENOMIC DNA]</scope>
    <source>
        <strain evidence="2">Urdbean</strain>
    </source>
</reference>
<keyword evidence="1" id="KW-0472">Membrane</keyword>
<accession>A0AAQ3SFW1</accession>
<feature type="transmembrane region" description="Helical" evidence="1">
    <location>
        <begin position="50"/>
        <end position="67"/>
    </location>
</feature>
<evidence type="ECO:0000313" key="2">
    <source>
        <dbReference type="EMBL" id="WVZ25954.1"/>
    </source>
</evidence>
<organism evidence="2 3">
    <name type="scientific">Vigna mungo</name>
    <name type="common">Black gram</name>
    <name type="synonym">Phaseolus mungo</name>
    <dbReference type="NCBI Taxonomy" id="3915"/>
    <lineage>
        <taxon>Eukaryota</taxon>
        <taxon>Viridiplantae</taxon>
        <taxon>Streptophyta</taxon>
        <taxon>Embryophyta</taxon>
        <taxon>Tracheophyta</taxon>
        <taxon>Spermatophyta</taxon>
        <taxon>Magnoliopsida</taxon>
        <taxon>eudicotyledons</taxon>
        <taxon>Gunneridae</taxon>
        <taxon>Pentapetalae</taxon>
        <taxon>rosids</taxon>
        <taxon>fabids</taxon>
        <taxon>Fabales</taxon>
        <taxon>Fabaceae</taxon>
        <taxon>Papilionoideae</taxon>
        <taxon>50 kb inversion clade</taxon>
        <taxon>NPAAA clade</taxon>
        <taxon>indigoferoid/millettioid clade</taxon>
        <taxon>Phaseoleae</taxon>
        <taxon>Vigna</taxon>
    </lineage>
</organism>
<keyword evidence="1" id="KW-0812">Transmembrane</keyword>
<feature type="transmembrane region" description="Helical" evidence="1">
    <location>
        <begin position="21"/>
        <end position="44"/>
    </location>
</feature>
<feature type="non-terminal residue" evidence="2">
    <location>
        <position position="1"/>
    </location>
</feature>
<keyword evidence="3" id="KW-1185">Reference proteome</keyword>
<proteinExistence type="predicted"/>
<dbReference type="EMBL" id="CP144700">
    <property type="protein sequence ID" value="WVZ25954.1"/>
    <property type="molecule type" value="Genomic_DNA"/>
</dbReference>
<dbReference type="Proteomes" id="UP001374535">
    <property type="component" value="Chromosome 1"/>
</dbReference>
<name>A0AAQ3SFW1_VIGMU</name>
<keyword evidence="1" id="KW-1133">Transmembrane helix</keyword>
<gene>
    <name evidence="2" type="ORF">V8G54_004498</name>
</gene>